<reference evidence="3" key="1">
    <citation type="journal article" date="2012" name="Nature">
        <title>Algal genomes reveal evolutionary mosaicism and the fate of nucleomorphs.</title>
        <authorList>
            <consortium name="DOE Joint Genome Institute"/>
            <person name="Curtis B.A."/>
            <person name="Tanifuji G."/>
            <person name="Burki F."/>
            <person name="Gruber A."/>
            <person name="Irimia M."/>
            <person name="Maruyama S."/>
            <person name="Arias M.C."/>
            <person name="Ball S.G."/>
            <person name="Gile G.H."/>
            <person name="Hirakawa Y."/>
            <person name="Hopkins J.F."/>
            <person name="Kuo A."/>
            <person name="Rensing S.A."/>
            <person name="Schmutz J."/>
            <person name="Symeonidi A."/>
            <person name="Elias M."/>
            <person name="Eveleigh R.J."/>
            <person name="Herman E.K."/>
            <person name="Klute M.J."/>
            <person name="Nakayama T."/>
            <person name="Obornik M."/>
            <person name="Reyes-Prieto A."/>
            <person name="Armbrust E.V."/>
            <person name="Aves S.J."/>
            <person name="Beiko R.G."/>
            <person name="Coutinho P."/>
            <person name="Dacks J.B."/>
            <person name="Durnford D.G."/>
            <person name="Fast N.M."/>
            <person name="Green B.R."/>
            <person name="Grisdale C.J."/>
            <person name="Hempel F."/>
            <person name="Henrissat B."/>
            <person name="Hoppner M.P."/>
            <person name="Ishida K."/>
            <person name="Kim E."/>
            <person name="Koreny L."/>
            <person name="Kroth P.G."/>
            <person name="Liu Y."/>
            <person name="Malik S.B."/>
            <person name="Maier U.G."/>
            <person name="McRose D."/>
            <person name="Mock T."/>
            <person name="Neilson J.A."/>
            <person name="Onodera N.T."/>
            <person name="Poole A.M."/>
            <person name="Pritham E.J."/>
            <person name="Richards T.A."/>
            <person name="Rocap G."/>
            <person name="Roy S.W."/>
            <person name="Sarai C."/>
            <person name="Schaack S."/>
            <person name="Shirato S."/>
            <person name="Slamovits C.H."/>
            <person name="Spencer D.F."/>
            <person name="Suzuki S."/>
            <person name="Worden A.Z."/>
            <person name="Zauner S."/>
            <person name="Barry K."/>
            <person name="Bell C."/>
            <person name="Bharti A.K."/>
            <person name="Crow J.A."/>
            <person name="Grimwood J."/>
            <person name="Kramer R."/>
            <person name="Lindquist E."/>
            <person name="Lucas S."/>
            <person name="Salamov A."/>
            <person name="McFadden G.I."/>
            <person name="Lane C.E."/>
            <person name="Keeling P.J."/>
            <person name="Gray M.W."/>
            <person name="Grigoriev I.V."/>
            <person name="Archibald J.M."/>
        </authorList>
    </citation>
    <scope>NUCLEOTIDE SEQUENCE</scope>
    <source>
        <strain evidence="3">CCMP2712</strain>
    </source>
</reference>
<dbReference type="PROSITE" id="PS50222">
    <property type="entry name" value="EF_HAND_2"/>
    <property type="match status" value="2"/>
</dbReference>
<dbReference type="PROSITE" id="PS00018">
    <property type="entry name" value="EF_HAND_1"/>
    <property type="match status" value="2"/>
</dbReference>
<name>L1JIA0_GUITC</name>
<dbReference type="GO" id="GO:0005509">
    <property type="term" value="F:calcium ion binding"/>
    <property type="evidence" value="ECO:0007669"/>
    <property type="project" value="InterPro"/>
</dbReference>
<dbReference type="Gene3D" id="1.10.238.10">
    <property type="entry name" value="EF-hand"/>
    <property type="match status" value="1"/>
</dbReference>
<dbReference type="InterPro" id="IPR011992">
    <property type="entry name" value="EF-hand-dom_pair"/>
</dbReference>
<evidence type="ECO:0000259" key="2">
    <source>
        <dbReference type="PROSITE" id="PS50222"/>
    </source>
</evidence>
<accession>L1JIA0</accession>
<organism evidence="3">
    <name type="scientific">Guillardia theta (strain CCMP2712)</name>
    <name type="common">Cryptophyte</name>
    <dbReference type="NCBI Taxonomy" id="905079"/>
    <lineage>
        <taxon>Eukaryota</taxon>
        <taxon>Cryptophyceae</taxon>
        <taxon>Pyrenomonadales</taxon>
        <taxon>Geminigeraceae</taxon>
        <taxon>Guillardia</taxon>
    </lineage>
</organism>
<dbReference type="KEGG" id="gtt:GUITHDRAFT_44801"/>
<keyword evidence="1" id="KW-0106">Calcium</keyword>
<dbReference type="InterPro" id="IPR018247">
    <property type="entry name" value="EF_Hand_1_Ca_BS"/>
</dbReference>
<dbReference type="HOGENOM" id="CLU_061288_22_5_1"/>
<dbReference type="EMBL" id="JH992987">
    <property type="protein sequence ID" value="EKX48052.1"/>
    <property type="molecule type" value="Genomic_DNA"/>
</dbReference>
<feature type="domain" description="EF-hand" evidence="2">
    <location>
        <begin position="1"/>
        <end position="31"/>
    </location>
</feature>
<sequence length="57" mass="6543">LRLVFLSVDKDASGTVEKKELIDHMERLDKQLSRAEIENLVKFIDKDGDGELTLEEL</sequence>
<evidence type="ECO:0000256" key="1">
    <source>
        <dbReference type="ARBA" id="ARBA00022837"/>
    </source>
</evidence>
<dbReference type="PaxDb" id="55529-EKX48052"/>
<proteinExistence type="predicted"/>
<protein>
    <recommendedName>
        <fullName evidence="2">EF-hand domain-containing protein</fullName>
    </recommendedName>
</protein>
<dbReference type="AlphaFoldDB" id="L1JIA0"/>
<dbReference type="SUPFAM" id="SSF47473">
    <property type="entry name" value="EF-hand"/>
    <property type="match status" value="1"/>
</dbReference>
<dbReference type="CDD" id="cd00051">
    <property type="entry name" value="EFh"/>
    <property type="match status" value="1"/>
</dbReference>
<feature type="non-terminal residue" evidence="3">
    <location>
        <position position="1"/>
    </location>
</feature>
<feature type="non-terminal residue" evidence="3">
    <location>
        <position position="57"/>
    </location>
</feature>
<evidence type="ECO:0000313" key="3">
    <source>
        <dbReference type="EMBL" id="EKX48052.1"/>
    </source>
</evidence>
<dbReference type="OrthoDB" id="293868at2759"/>
<gene>
    <name evidence="3" type="ORF">GUITHDRAFT_44801</name>
</gene>
<feature type="domain" description="EF-hand" evidence="2">
    <location>
        <begin position="32"/>
        <end position="57"/>
    </location>
</feature>
<dbReference type="GeneID" id="17304738"/>
<dbReference type="RefSeq" id="XP_005835032.1">
    <property type="nucleotide sequence ID" value="XM_005834975.1"/>
</dbReference>
<dbReference type="InterPro" id="IPR002048">
    <property type="entry name" value="EF_hand_dom"/>
</dbReference>
<dbReference type="Pfam" id="PF13499">
    <property type="entry name" value="EF-hand_7"/>
    <property type="match status" value="1"/>
</dbReference>